<dbReference type="GO" id="GO:0032691">
    <property type="term" value="P:negative regulation of interleukin-1 beta production"/>
    <property type="evidence" value="ECO:0007669"/>
    <property type="project" value="UniProtKB-ARBA"/>
</dbReference>
<dbReference type="Proteomes" id="UP000694388">
    <property type="component" value="Unplaced"/>
</dbReference>
<evidence type="ECO:0000259" key="2">
    <source>
        <dbReference type="Pfam" id="PF08718"/>
    </source>
</evidence>
<dbReference type="FunFam" id="1.10.3520.10:FF:000002">
    <property type="entry name" value="Ceramide-1-phosphate transfer protein"/>
    <property type="match status" value="1"/>
</dbReference>
<accession>A0A8C4QX32</accession>
<protein>
    <submittedName>
        <fullName evidence="3">Ceramide-1-phosphate transfer protein</fullName>
    </submittedName>
</protein>
<organism evidence="3 4">
    <name type="scientific">Eptatretus burgeri</name>
    <name type="common">Inshore hagfish</name>
    <dbReference type="NCBI Taxonomy" id="7764"/>
    <lineage>
        <taxon>Eukaryota</taxon>
        <taxon>Metazoa</taxon>
        <taxon>Chordata</taxon>
        <taxon>Craniata</taxon>
        <taxon>Vertebrata</taxon>
        <taxon>Cyclostomata</taxon>
        <taxon>Myxini</taxon>
        <taxon>Myxiniformes</taxon>
        <taxon>Myxinidae</taxon>
        <taxon>Eptatretinae</taxon>
        <taxon>Eptatretus</taxon>
    </lineage>
</organism>
<dbReference type="Gene3D" id="1.10.3520.10">
    <property type="entry name" value="Glycolipid transfer protein"/>
    <property type="match status" value="1"/>
</dbReference>
<dbReference type="GO" id="GO:0005829">
    <property type="term" value="C:cytosol"/>
    <property type="evidence" value="ECO:0007669"/>
    <property type="project" value="TreeGrafter"/>
</dbReference>
<proteinExistence type="inferred from homology"/>
<reference evidence="3" key="2">
    <citation type="submission" date="2025-09" db="UniProtKB">
        <authorList>
            <consortium name="Ensembl"/>
        </authorList>
    </citation>
    <scope>IDENTIFICATION</scope>
</reference>
<sequence length="249" mass="28335">MHKRRGIIVARDAIVLKRMTRPVQEAFVPDGDMAEEQGEEFHLHDVLVTFKACLSQDNELRLDEYLRGWKALIKFMNSLGTVFSFVSTDAVNKIGILERLRKQSGPGDPGSMQAMVWAELTAKRVNFKMAPSTDTEASGTRTFLRLHRALLWLRLFLERLQNSAPDGRTSIMCAEAYKESLAQHHPWFIQKVASVAFYTLPSRKVFFEAMHAGTDDEVISLLQEALPALTMVYDVAQKFYEQNDLLDLP</sequence>
<dbReference type="SUPFAM" id="SSF110004">
    <property type="entry name" value="Glycolipid transfer protein, GLTP"/>
    <property type="match status" value="1"/>
</dbReference>
<dbReference type="InterPro" id="IPR036497">
    <property type="entry name" value="GLTP_sf"/>
</dbReference>
<comment type="similarity">
    <text evidence="1">Belongs to the GLTP family.</text>
</comment>
<dbReference type="AlphaFoldDB" id="A0A8C4QX32"/>
<evidence type="ECO:0000313" key="3">
    <source>
        <dbReference type="Ensembl" id="ENSEBUP00000021878.1"/>
    </source>
</evidence>
<dbReference type="InterPro" id="IPR014830">
    <property type="entry name" value="Glycolipid_transfer_prot_dom"/>
</dbReference>
<dbReference type="GO" id="GO:1902387">
    <property type="term" value="F:ceramide 1-phosphate binding"/>
    <property type="evidence" value="ECO:0007669"/>
    <property type="project" value="TreeGrafter"/>
</dbReference>
<evidence type="ECO:0000313" key="4">
    <source>
        <dbReference type="Proteomes" id="UP000694388"/>
    </source>
</evidence>
<dbReference type="Ensembl" id="ENSEBUT00000022454.1">
    <property type="protein sequence ID" value="ENSEBUP00000021878.1"/>
    <property type="gene ID" value="ENSEBUG00000013503.1"/>
</dbReference>
<dbReference type="PANTHER" id="PTHR10219:SF43">
    <property type="entry name" value="GLYCOLIPID TRANSFER PROTEIN DOMAIN-CONTAINING PROTEIN"/>
    <property type="match status" value="1"/>
</dbReference>
<evidence type="ECO:0000256" key="1">
    <source>
        <dbReference type="ARBA" id="ARBA00007148"/>
    </source>
</evidence>
<name>A0A8C4QX32_EPTBU</name>
<reference evidence="3" key="1">
    <citation type="submission" date="2025-08" db="UniProtKB">
        <authorList>
            <consortium name="Ensembl"/>
        </authorList>
    </citation>
    <scope>IDENTIFICATION</scope>
</reference>
<keyword evidence="4" id="KW-1185">Reference proteome</keyword>
<dbReference type="GO" id="GO:0016020">
    <property type="term" value="C:membrane"/>
    <property type="evidence" value="ECO:0007669"/>
    <property type="project" value="TreeGrafter"/>
</dbReference>
<dbReference type="GO" id="GO:1902388">
    <property type="term" value="F:ceramide 1-phosphate transfer activity"/>
    <property type="evidence" value="ECO:0007669"/>
    <property type="project" value="TreeGrafter"/>
</dbReference>
<feature type="domain" description="Glycolipid transfer protein" evidence="2">
    <location>
        <begin position="61"/>
        <end position="211"/>
    </location>
</feature>
<dbReference type="OMA" id="ICTDSYN"/>
<dbReference type="PANTHER" id="PTHR10219">
    <property type="entry name" value="GLYCOLIPID TRANSFER PROTEIN-RELATED"/>
    <property type="match status" value="1"/>
</dbReference>
<dbReference type="Pfam" id="PF08718">
    <property type="entry name" value="GLTP"/>
    <property type="match status" value="1"/>
</dbReference>
<dbReference type="GeneTree" id="ENSGT00940000161763"/>